<dbReference type="InterPro" id="IPR053175">
    <property type="entry name" value="DHMBA_Reg_Transcription_Factor"/>
</dbReference>
<organism evidence="2 3">
    <name type="scientific">Trichoderma gamsii</name>
    <dbReference type="NCBI Taxonomy" id="398673"/>
    <lineage>
        <taxon>Eukaryota</taxon>
        <taxon>Fungi</taxon>
        <taxon>Dikarya</taxon>
        <taxon>Ascomycota</taxon>
        <taxon>Pezizomycotina</taxon>
        <taxon>Sordariomycetes</taxon>
        <taxon>Hypocreomycetidae</taxon>
        <taxon>Hypocreales</taxon>
        <taxon>Hypocreaceae</taxon>
        <taxon>Trichoderma</taxon>
    </lineage>
</organism>
<feature type="compositionally biased region" description="Basic and acidic residues" evidence="1">
    <location>
        <begin position="1"/>
        <end position="10"/>
    </location>
</feature>
<comment type="caution">
    <text evidence="2">The sequence shown here is derived from an EMBL/GenBank/DDBJ whole genome shotgun (WGS) entry which is preliminary data.</text>
</comment>
<dbReference type="STRING" id="398673.A0A2P4ZJ57"/>
<protein>
    <submittedName>
        <fullName evidence="2">Uncharacterized protein</fullName>
    </submittedName>
</protein>
<accession>A0A2P4ZJ57</accession>
<gene>
    <name evidence="2" type="ORF">TGAM01_v206659</name>
</gene>
<dbReference type="RefSeq" id="XP_024405304.1">
    <property type="nucleotide sequence ID" value="XM_024549918.1"/>
</dbReference>
<dbReference type="PANTHER" id="PTHR38791">
    <property type="entry name" value="ZN(II)2CYS6 TRANSCRIPTION FACTOR (EUROFUNG)-RELATED-RELATED"/>
    <property type="match status" value="1"/>
</dbReference>
<sequence>MEMKFVDVTERTTQGARSGKKKLKDTSERTLSHSYSSSTSSSSSSSSMPALTNAVLRRKQQQQQQQQEELLPFPTFNFSIPPESVAQVFFFRHYSITGSIRHYEMQKNSAMSALKMMGIVAVGMAGLAISKQDPGVMALARRKYGSTLLSINEAIKTREEAMGSIIKRMPAAHIRQIVQTSPLFNADDELEPAARLFDIICDLAELHSASNEADEVNHIAEKISAAMTIEKELLAWKSDLPERWMYSSGENKLDKAYGPSCHVYACPWQSYIWNHYRICRRMTHSVLLHYLGTLALPVTQVHPALIDACASQREASHKIQAAKMRDLRASMPYILDFYDKSKGNSRLFPQHSGVFGLLASIQAMIGVEGVCKEDAKWLCQDFFL</sequence>
<dbReference type="EMBL" id="JPDN02000023">
    <property type="protein sequence ID" value="PON24327.1"/>
    <property type="molecule type" value="Genomic_DNA"/>
</dbReference>
<feature type="compositionally biased region" description="Low complexity" evidence="1">
    <location>
        <begin position="32"/>
        <end position="47"/>
    </location>
</feature>
<proteinExistence type="predicted"/>
<name>A0A2P4ZJ57_9HYPO</name>
<reference evidence="2 3" key="1">
    <citation type="journal article" date="2016" name="Genome Announc.">
        <title>Draft Whole-Genome Sequence of Trichoderma gamsii T6085, a Promising Biocontrol Agent of Fusarium Head Blight on Wheat.</title>
        <authorList>
            <person name="Baroncelli R."/>
            <person name="Zapparata A."/>
            <person name="Piaggeschi G."/>
            <person name="Sarrocco S."/>
            <person name="Vannacci G."/>
        </authorList>
    </citation>
    <scope>NUCLEOTIDE SEQUENCE [LARGE SCALE GENOMIC DNA]</scope>
    <source>
        <strain evidence="2 3">T6085</strain>
    </source>
</reference>
<dbReference type="AlphaFoldDB" id="A0A2P4ZJ57"/>
<evidence type="ECO:0000313" key="3">
    <source>
        <dbReference type="Proteomes" id="UP000054821"/>
    </source>
</evidence>
<dbReference type="GeneID" id="36347656"/>
<evidence type="ECO:0000313" key="2">
    <source>
        <dbReference type="EMBL" id="PON24327.1"/>
    </source>
</evidence>
<dbReference type="Proteomes" id="UP000054821">
    <property type="component" value="Unassembled WGS sequence"/>
</dbReference>
<evidence type="ECO:0000256" key="1">
    <source>
        <dbReference type="SAM" id="MobiDB-lite"/>
    </source>
</evidence>
<feature type="region of interest" description="Disordered" evidence="1">
    <location>
        <begin position="1"/>
        <end position="67"/>
    </location>
</feature>
<keyword evidence="3" id="KW-1185">Reference proteome</keyword>